<proteinExistence type="predicted"/>
<name>A0A9D1JZH7_9FIRM</name>
<organism evidence="1 2">
    <name type="scientific">Candidatus Merdivicinus excrementipullorum</name>
    <dbReference type="NCBI Taxonomy" id="2840867"/>
    <lineage>
        <taxon>Bacteria</taxon>
        <taxon>Bacillati</taxon>
        <taxon>Bacillota</taxon>
        <taxon>Clostridia</taxon>
        <taxon>Eubacteriales</taxon>
        <taxon>Oscillospiraceae</taxon>
        <taxon>Oscillospiraceae incertae sedis</taxon>
        <taxon>Candidatus Merdivicinus</taxon>
    </lineage>
</organism>
<dbReference type="PANTHER" id="PTHR39206:SF1">
    <property type="entry name" value="SLL8004 PROTEIN"/>
    <property type="match status" value="1"/>
</dbReference>
<dbReference type="Gene3D" id="3.40.50.300">
    <property type="entry name" value="P-loop containing nucleotide triphosphate hydrolases"/>
    <property type="match status" value="1"/>
</dbReference>
<reference evidence="1" key="1">
    <citation type="submission" date="2020-10" db="EMBL/GenBank/DDBJ databases">
        <authorList>
            <person name="Gilroy R."/>
        </authorList>
    </citation>
    <scope>NUCLEOTIDE SEQUENCE</scope>
    <source>
        <strain evidence="1">CHK199-13235</strain>
    </source>
</reference>
<dbReference type="AlphaFoldDB" id="A0A9D1JZH7"/>
<comment type="caution">
    <text evidence="1">The sequence shown here is derived from an EMBL/GenBank/DDBJ whole genome shotgun (WGS) entry which is preliminary data.</text>
</comment>
<dbReference type="Proteomes" id="UP000824002">
    <property type="component" value="Unassembled WGS sequence"/>
</dbReference>
<evidence type="ECO:0000313" key="1">
    <source>
        <dbReference type="EMBL" id="HIS76266.1"/>
    </source>
</evidence>
<dbReference type="PANTHER" id="PTHR39206">
    <property type="entry name" value="SLL8004 PROTEIN"/>
    <property type="match status" value="1"/>
</dbReference>
<dbReference type="EMBL" id="DVJP01000039">
    <property type="protein sequence ID" value="HIS76266.1"/>
    <property type="molecule type" value="Genomic_DNA"/>
</dbReference>
<sequence>MKPTVIYVGLDSLEESLRRIENRVRKGGHNIPPEDVRRRYESRYEALGRVLPYCDEVVFYDNENGFVKVAEMRNNHFYFCNGYHPKWLEELKDALAL</sequence>
<protein>
    <submittedName>
        <fullName evidence="1">Uncharacterized protein</fullName>
    </submittedName>
</protein>
<dbReference type="InterPro" id="IPR027417">
    <property type="entry name" value="P-loop_NTPase"/>
</dbReference>
<gene>
    <name evidence="1" type="ORF">IAB51_05570</name>
</gene>
<evidence type="ECO:0000313" key="2">
    <source>
        <dbReference type="Proteomes" id="UP000824002"/>
    </source>
</evidence>
<accession>A0A9D1JZH7</accession>
<reference evidence="1" key="2">
    <citation type="journal article" date="2021" name="PeerJ">
        <title>Extensive microbial diversity within the chicken gut microbiome revealed by metagenomics and culture.</title>
        <authorList>
            <person name="Gilroy R."/>
            <person name="Ravi A."/>
            <person name="Getino M."/>
            <person name="Pursley I."/>
            <person name="Horton D.L."/>
            <person name="Alikhan N.F."/>
            <person name="Baker D."/>
            <person name="Gharbi K."/>
            <person name="Hall N."/>
            <person name="Watson M."/>
            <person name="Adriaenssens E.M."/>
            <person name="Foster-Nyarko E."/>
            <person name="Jarju S."/>
            <person name="Secka A."/>
            <person name="Antonio M."/>
            <person name="Oren A."/>
            <person name="Chaudhuri R.R."/>
            <person name="La Ragione R."/>
            <person name="Hildebrand F."/>
            <person name="Pallen M.J."/>
        </authorList>
    </citation>
    <scope>NUCLEOTIDE SEQUENCE</scope>
    <source>
        <strain evidence="1">CHK199-13235</strain>
    </source>
</reference>